<comment type="caution">
    <text evidence="1">The sequence shown here is derived from an EMBL/GenBank/DDBJ whole genome shotgun (WGS) entry which is preliminary data.</text>
</comment>
<name>A0A976GE57_9BURK</name>
<reference evidence="1 2" key="1">
    <citation type="submission" date="2018-01" db="EMBL/GenBank/DDBJ databases">
        <authorList>
            <person name="Clerissi C."/>
        </authorList>
    </citation>
    <scope>NUCLEOTIDE SEQUENCE [LARGE SCALE GENOMIC DNA]</scope>
    <source>
        <strain evidence="1">Cupriavidus oxalaticus LMG 2235</strain>
        <plasmid evidence="2">co2235_mp</plasmid>
    </source>
</reference>
<proteinExistence type="predicted"/>
<dbReference type="Proteomes" id="UP000256862">
    <property type="component" value="Plasmid CO2235_mp"/>
</dbReference>
<accession>A0A976GE57</accession>
<geneLocation type="plasmid" evidence="2">
    <name>co2235_mp</name>
</geneLocation>
<gene>
    <name evidence="1" type="ORF">CO2235_MP80380</name>
</gene>
<sequence>MLRPITAVSVMASSVANSVAHGDQRIRNLPLAFSEGFRRQDGGYRLMSAVRLATGSVGNSGAAHPGKPLFNSVSNISNLIALVSILRSDRSVGGGHHPSHP</sequence>
<evidence type="ECO:0000313" key="2">
    <source>
        <dbReference type="Proteomes" id="UP000256862"/>
    </source>
</evidence>
<dbReference type="AlphaFoldDB" id="A0A976GE57"/>
<evidence type="ECO:0000313" key="1">
    <source>
        <dbReference type="EMBL" id="SPC24507.1"/>
    </source>
</evidence>
<protein>
    <submittedName>
        <fullName evidence="1">Uncharacterized protein</fullName>
    </submittedName>
</protein>
<dbReference type="EMBL" id="OGUS01000143">
    <property type="protein sequence ID" value="SPC24507.1"/>
    <property type="molecule type" value="Genomic_DNA"/>
</dbReference>
<organism evidence="1 2">
    <name type="scientific">Cupriavidus oxalaticus</name>
    <dbReference type="NCBI Taxonomy" id="96344"/>
    <lineage>
        <taxon>Bacteria</taxon>
        <taxon>Pseudomonadati</taxon>
        <taxon>Pseudomonadota</taxon>
        <taxon>Betaproteobacteria</taxon>
        <taxon>Burkholderiales</taxon>
        <taxon>Burkholderiaceae</taxon>
        <taxon>Cupriavidus</taxon>
    </lineage>
</organism>